<organism evidence="5 6">
    <name type="scientific">Pollutimonas bauzanensis</name>
    <dbReference type="NCBI Taxonomy" id="658167"/>
    <lineage>
        <taxon>Bacteria</taxon>
        <taxon>Pseudomonadati</taxon>
        <taxon>Pseudomonadota</taxon>
        <taxon>Betaproteobacteria</taxon>
        <taxon>Burkholderiales</taxon>
        <taxon>Alcaligenaceae</taxon>
        <taxon>Pollutimonas</taxon>
    </lineage>
</organism>
<dbReference type="OrthoDB" id="7363114at2"/>
<dbReference type="PANTHER" id="PTHR44846:SF17">
    <property type="entry name" value="GNTR-FAMILY TRANSCRIPTIONAL REGULATOR"/>
    <property type="match status" value="1"/>
</dbReference>
<dbReference type="Gene3D" id="3.40.1410.10">
    <property type="entry name" value="Chorismate lyase-like"/>
    <property type="match status" value="1"/>
</dbReference>
<dbReference type="Gene3D" id="1.10.10.10">
    <property type="entry name" value="Winged helix-like DNA-binding domain superfamily/Winged helix DNA-binding domain"/>
    <property type="match status" value="1"/>
</dbReference>
<keyword evidence="6" id="KW-1185">Reference proteome</keyword>
<sequence length="254" mass="28459">MSTNKKTAPPSQPRYLWLRKCLLNDIMQGKYPVGSLLPAENELTSIYGVSRHTVREASRKLADDGLISRHPGIGTIVCSRKEKPVYVAALGSLPELFEYTHTTRVEVHKSSNIVADAALADALECEEGSEWVELTARRYARGKDIPISYTRIYLRPEFSGIRERLRGNHPSIYSMLEEVYGQTIHTVRQEIAASLLSAPAARLLGLKPRGPALHLKRSYLDKSDRLLAVSSNLYPAGRFELRTSWTRGGKRKDA</sequence>
<dbReference type="STRING" id="658167.SAMN04488135_102191"/>
<dbReference type="GO" id="GO:0003700">
    <property type="term" value="F:DNA-binding transcription factor activity"/>
    <property type="evidence" value="ECO:0007669"/>
    <property type="project" value="InterPro"/>
</dbReference>
<dbReference type="InterPro" id="IPR050679">
    <property type="entry name" value="Bact_HTH_transcr_reg"/>
</dbReference>
<dbReference type="GO" id="GO:0045892">
    <property type="term" value="P:negative regulation of DNA-templated transcription"/>
    <property type="evidence" value="ECO:0007669"/>
    <property type="project" value="TreeGrafter"/>
</dbReference>
<dbReference type="RefSeq" id="WP_073101838.1">
    <property type="nucleotide sequence ID" value="NZ_FQXE01000002.1"/>
</dbReference>
<dbReference type="InterPro" id="IPR036388">
    <property type="entry name" value="WH-like_DNA-bd_sf"/>
</dbReference>
<feature type="domain" description="HTH gntR-type" evidence="4">
    <location>
        <begin position="12"/>
        <end position="80"/>
    </location>
</feature>
<dbReference type="SUPFAM" id="SSF64288">
    <property type="entry name" value="Chorismate lyase-like"/>
    <property type="match status" value="1"/>
</dbReference>
<dbReference type="EMBL" id="FQXE01000002">
    <property type="protein sequence ID" value="SHH10371.1"/>
    <property type="molecule type" value="Genomic_DNA"/>
</dbReference>
<proteinExistence type="predicted"/>
<dbReference type="Pfam" id="PF07702">
    <property type="entry name" value="UTRA"/>
    <property type="match status" value="1"/>
</dbReference>
<evidence type="ECO:0000256" key="2">
    <source>
        <dbReference type="ARBA" id="ARBA00023125"/>
    </source>
</evidence>
<dbReference type="InterPro" id="IPR036390">
    <property type="entry name" value="WH_DNA-bd_sf"/>
</dbReference>
<accession>A0A1M5Q964</accession>
<dbReference type="Proteomes" id="UP000184226">
    <property type="component" value="Unassembled WGS sequence"/>
</dbReference>
<dbReference type="GO" id="GO:0003677">
    <property type="term" value="F:DNA binding"/>
    <property type="evidence" value="ECO:0007669"/>
    <property type="project" value="UniProtKB-KW"/>
</dbReference>
<gene>
    <name evidence="5" type="ORF">SAMN04488135_102191</name>
</gene>
<evidence type="ECO:0000259" key="4">
    <source>
        <dbReference type="PROSITE" id="PS50949"/>
    </source>
</evidence>
<dbReference type="CDD" id="cd07377">
    <property type="entry name" value="WHTH_GntR"/>
    <property type="match status" value="1"/>
</dbReference>
<name>A0A1M5Q964_9BURK</name>
<dbReference type="PANTHER" id="PTHR44846">
    <property type="entry name" value="MANNOSYL-D-GLYCERATE TRANSPORT/METABOLISM SYSTEM REPRESSOR MNGR-RELATED"/>
    <property type="match status" value="1"/>
</dbReference>
<evidence type="ECO:0000256" key="1">
    <source>
        <dbReference type="ARBA" id="ARBA00023015"/>
    </source>
</evidence>
<evidence type="ECO:0000313" key="5">
    <source>
        <dbReference type="EMBL" id="SHH10371.1"/>
    </source>
</evidence>
<dbReference type="PROSITE" id="PS50949">
    <property type="entry name" value="HTH_GNTR"/>
    <property type="match status" value="1"/>
</dbReference>
<dbReference type="SMART" id="SM00866">
    <property type="entry name" value="UTRA"/>
    <property type="match status" value="1"/>
</dbReference>
<keyword evidence="2 5" id="KW-0238">DNA-binding</keyword>
<dbReference type="Pfam" id="PF00392">
    <property type="entry name" value="GntR"/>
    <property type="match status" value="1"/>
</dbReference>
<dbReference type="PRINTS" id="PR00035">
    <property type="entry name" value="HTHGNTR"/>
</dbReference>
<dbReference type="AlphaFoldDB" id="A0A1M5Q964"/>
<protein>
    <submittedName>
        <fullName evidence="5">DNA-binding transcriptional regulator, GntR family</fullName>
    </submittedName>
</protein>
<evidence type="ECO:0000313" key="6">
    <source>
        <dbReference type="Proteomes" id="UP000184226"/>
    </source>
</evidence>
<dbReference type="InterPro" id="IPR011663">
    <property type="entry name" value="UTRA"/>
</dbReference>
<dbReference type="SMART" id="SM00345">
    <property type="entry name" value="HTH_GNTR"/>
    <property type="match status" value="1"/>
</dbReference>
<keyword evidence="1" id="KW-0805">Transcription regulation</keyword>
<reference evidence="5 6" key="1">
    <citation type="submission" date="2016-11" db="EMBL/GenBank/DDBJ databases">
        <authorList>
            <person name="Jaros S."/>
            <person name="Januszkiewicz K."/>
            <person name="Wedrychowicz H."/>
        </authorList>
    </citation>
    <scope>NUCLEOTIDE SEQUENCE [LARGE SCALE GENOMIC DNA]</scope>
    <source>
        <strain evidence="5 6">CGMCC 1.10190</strain>
    </source>
</reference>
<evidence type="ECO:0000256" key="3">
    <source>
        <dbReference type="ARBA" id="ARBA00023163"/>
    </source>
</evidence>
<dbReference type="InterPro" id="IPR028978">
    <property type="entry name" value="Chorismate_lyase_/UTRA_dom_sf"/>
</dbReference>
<dbReference type="SUPFAM" id="SSF46785">
    <property type="entry name" value="Winged helix' DNA-binding domain"/>
    <property type="match status" value="1"/>
</dbReference>
<dbReference type="InterPro" id="IPR000524">
    <property type="entry name" value="Tscrpt_reg_HTH_GntR"/>
</dbReference>
<keyword evidence="3" id="KW-0804">Transcription</keyword>